<dbReference type="InterPro" id="IPR036388">
    <property type="entry name" value="WH-like_DNA-bd_sf"/>
</dbReference>
<keyword evidence="5" id="KW-0804">Transcription</keyword>
<feature type="domain" description="RNA polymerase sigma factor 70 region 4 type 2" evidence="7">
    <location>
        <begin position="137"/>
        <end position="188"/>
    </location>
</feature>
<dbReference type="InterPro" id="IPR013325">
    <property type="entry name" value="RNA_pol_sigma_r2"/>
</dbReference>
<dbReference type="Gene3D" id="1.10.1740.10">
    <property type="match status" value="1"/>
</dbReference>
<dbReference type="InterPro" id="IPR039425">
    <property type="entry name" value="RNA_pol_sigma-70-like"/>
</dbReference>
<gene>
    <name evidence="8" type="ordered locus">Hoch_6225</name>
</gene>
<keyword evidence="9" id="KW-1185">Reference proteome</keyword>
<evidence type="ECO:0000259" key="6">
    <source>
        <dbReference type="Pfam" id="PF04542"/>
    </source>
</evidence>
<accession>D0LML2</accession>
<dbReference type="Pfam" id="PF04542">
    <property type="entry name" value="Sigma70_r2"/>
    <property type="match status" value="1"/>
</dbReference>
<keyword evidence="3" id="KW-0731">Sigma factor</keyword>
<dbReference type="eggNOG" id="COG1595">
    <property type="taxonomic scope" value="Bacteria"/>
</dbReference>
<dbReference type="GO" id="GO:0016987">
    <property type="term" value="F:sigma factor activity"/>
    <property type="evidence" value="ECO:0007669"/>
    <property type="project" value="UniProtKB-KW"/>
</dbReference>
<keyword evidence="2" id="KW-0805">Transcription regulation</keyword>
<dbReference type="Pfam" id="PF08281">
    <property type="entry name" value="Sigma70_r4_2"/>
    <property type="match status" value="1"/>
</dbReference>
<keyword evidence="4" id="KW-0238">DNA-binding</keyword>
<dbReference type="PANTHER" id="PTHR43133">
    <property type="entry name" value="RNA POLYMERASE ECF-TYPE SIGMA FACTO"/>
    <property type="match status" value="1"/>
</dbReference>
<organism evidence="8 9">
    <name type="scientific">Haliangium ochraceum (strain DSM 14365 / JCM 11303 / SMP-2)</name>
    <dbReference type="NCBI Taxonomy" id="502025"/>
    <lineage>
        <taxon>Bacteria</taxon>
        <taxon>Pseudomonadati</taxon>
        <taxon>Myxococcota</taxon>
        <taxon>Polyangia</taxon>
        <taxon>Haliangiales</taxon>
        <taxon>Kofleriaceae</taxon>
        <taxon>Haliangium</taxon>
    </lineage>
</organism>
<comment type="similarity">
    <text evidence="1">Belongs to the sigma-70 factor family. ECF subfamily.</text>
</comment>
<dbReference type="InterPro" id="IPR013249">
    <property type="entry name" value="RNA_pol_sigma70_r4_t2"/>
</dbReference>
<evidence type="ECO:0000256" key="2">
    <source>
        <dbReference type="ARBA" id="ARBA00023015"/>
    </source>
</evidence>
<dbReference type="InterPro" id="IPR013324">
    <property type="entry name" value="RNA_pol_sigma_r3/r4-like"/>
</dbReference>
<name>D0LML2_HALO1</name>
<evidence type="ECO:0000313" key="9">
    <source>
        <dbReference type="Proteomes" id="UP000001880"/>
    </source>
</evidence>
<dbReference type="KEGG" id="hoh:Hoch_6225"/>
<dbReference type="InterPro" id="IPR007627">
    <property type="entry name" value="RNA_pol_sigma70_r2"/>
</dbReference>
<dbReference type="SUPFAM" id="SSF88946">
    <property type="entry name" value="Sigma2 domain of RNA polymerase sigma factors"/>
    <property type="match status" value="1"/>
</dbReference>
<dbReference type="AlphaFoldDB" id="D0LML2"/>
<evidence type="ECO:0000256" key="4">
    <source>
        <dbReference type="ARBA" id="ARBA00023125"/>
    </source>
</evidence>
<sequence>MIDSRHGTPVQDAMSGDGFDDEETLRRWQAGDIVASAALFERYYAAVERFFVNKVSVGVGDLVQETFKGCLESRERLRDLSKFRSYLFSIAYNVFRNHLRSKRMNGREVDIEDVTMATLSPGPRSVVIARERSDERLLLEGLRKIPANYQVILELHYWEDLSTGEMAEVLGVTPGAANGLLQRARKKLEAILCEIADSPETLRTTMDNLERWAERWHQAVERDDPGSEPDDG</sequence>
<dbReference type="NCBIfam" id="TIGR02937">
    <property type="entry name" value="sigma70-ECF"/>
    <property type="match status" value="1"/>
</dbReference>
<evidence type="ECO:0000259" key="7">
    <source>
        <dbReference type="Pfam" id="PF08281"/>
    </source>
</evidence>
<protein>
    <submittedName>
        <fullName evidence="8">RNA polymerase, sigma-24 subunit, ECF subfamily</fullName>
    </submittedName>
</protein>
<dbReference type="STRING" id="502025.Hoch_6225"/>
<feature type="domain" description="RNA polymerase sigma-70 region 2" evidence="6">
    <location>
        <begin position="40"/>
        <end position="103"/>
    </location>
</feature>
<dbReference type="Proteomes" id="UP000001880">
    <property type="component" value="Chromosome"/>
</dbReference>
<evidence type="ECO:0000256" key="5">
    <source>
        <dbReference type="ARBA" id="ARBA00023163"/>
    </source>
</evidence>
<reference evidence="8 9" key="1">
    <citation type="journal article" date="2010" name="Stand. Genomic Sci.">
        <title>Complete genome sequence of Haliangium ochraceum type strain (SMP-2).</title>
        <authorList>
            <consortium name="US DOE Joint Genome Institute (JGI-PGF)"/>
            <person name="Ivanova N."/>
            <person name="Daum C."/>
            <person name="Lang E."/>
            <person name="Abt B."/>
            <person name="Kopitz M."/>
            <person name="Saunders E."/>
            <person name="Lapidus A."/>
            <person name="Lucas S."/>
            <person name="Glavina Del Rio T."/>
            <person name="Nolan M."/>
            <person name="Tice H."/>
            <person name="Copeland A."/>
            <person name="Cheng J.F."/>
            <person name="Chen F."/>
            <person name="Bruce D."/>
            <person name="Goodwin L."/>
            <person name="Pitluck S."/>
            <person name="Mavromatis K."/>
            <person name="Pati A."/>
            <person name="Mikhailova N."/>
            <person name="Chen A."/>
            <person name="Palaniappan K."/>
            <person name="Land M."/>
            <person name="Hauser L."/>
            <person name="Chang Y.J."/>
            <person name="Jeffries C.D."/>
            <person name="Detter J.C."/>
            <person name="Brettin T."/>
            <person name="Rohde M."/>
            <person name="Goker M."/>
            <person name="Bristow J."/>
            <person name="Markowitz V."/>
            <person name="Eisen J.A."/>
            <person name="Hugenholtz P."/>
            <person name="Kyrpides N.C."/>
            <person name="Klenk H.P."/>
        </authorList>
    </citation>
    <scope>NUCLEOTIDE SEQUENCE [LARGE SCALE GENOMIC DNA]</scope>
    <source>
        <strain evidence="9">DSM 14365 / CIP 107738 / JCM 11303 / AJ 13395 / SMP-2</strain>
    </source>
</reference>
<dbReference type="SUPFAM" id="SSF88659">
    <property type="entry name" value="Sigma3 and sigma4 domains of RNA polymerase sigma factors"/>
    <property type="match status" value="1"/>
</dbReference>
<evidence type="ECO:0000256" key="1">
    <source>
        <dbReference type="ARBA" id="ARBA00010641"/>
    </source>
</evidence>
<dbReference type="HOGENOM" id="CLU_047691_3_0_7"/>
<evidence type="ECO:0000313" key="8">
    <source>
        <dbReference type="EMBL" id="ACY18699.1"/>
    </source>
</evidence>
<dbReference type="Gene3D" id="1.10.10.10">
    <property type="entry name" value="Winged helix-like DNA-binding domain superfamily/Winged helix DNA-binding domain"/>
    <property type="match status" value="1"/>
</dbReference>
<dbReference type="PANTHER" id="PTHR43133:SF8">
    <property type="entry name" value="RNA POLYMERASE SIGMA FACTOR HI_1459-RELATED"/>
    <property type="match status" value="1"/>
</dbReference>
<dbReference type="InterPro" id="IPR014284">
    <property type="entry name" value="RNA_pol_sigma-70_dom"/>
</dbReference>
<proteinExistence type="inferred from homology"/>
<dbReference type="EMBL" id="CP001804">
    <property type="protein sequence ID" value="ACY18699.1"/>
    <property type="molecule type" value="Genomic_DNA"/>
</dbReference>
<dbReference type="GO" id="GO:0003677">
    <property type="term" value="F:DNA binding"/>
    <property type="evidence" value="ECO:0007669"/>
    <property type="project" value="UniProtKB-KW"/>
</dbReference>
<dbReference type="GO" id="GO:0006352">
    <property type="term" value="P:DNA-templated transcription initiation"/>
    <property type="evidence" value="ECO:0007669"/>
    <property type="project" value="InterPro"/>
</dbReference>
<dbReference type="CDD" id="cd06171">
    <property type="entry name" value="Sigma70_r4"/>
    <property type="match status" value="1"/>
</dbReference>
<evidence type="ECO:0000256" key="3">
    <source>
        <dbReference type="ARBA" id="ARBA00023082"/>
    </source>
</evidence>
<dbReference type="OrthoDB" id="5516273at2"/>